<organism evidence="8 9">
    <name type="scientific">Cupriavidus plantarum</name>
    <dbReference type="NCBI Taxonomy" id="942865"/>
    <lineage>
        <taxon>Bacteria</taxon>
        <taxon>Pseudomonadati</taxon>
        <taxon>Pseudomonadota</taxon>
        <taxon>Betaproteobacteria</taxon>
        <taxon>Burkholderiales</taxon>
        <taxon>Burkholderiaceae</taxon>
        <taxon>Cupriavidus</taxon>
    </lineage>
</organism>
<comment type="subcellular location">
    <subcellularLocation>
        <location evidence="1">Cell membrane</location>
        <topology evidence="1">Multi-pass membrane protein</topology>
    </subcellularLocation>
</comment>
<dbReference type="EMBL" id="QGGT01000001">
    <property type="protein sequence ID" value="PWK36503.1"/>
    <property type="molecule type" value="Genomic_DNA"/>
</dbReference>
<feature type="transmembrane region" description="Helical" evidence="6">
    <location>
        <begin position="285"/>
        <end position="311"/>
    </location>
</feature>
<dbReference type="InterPro" id="IPR018076">
    <property type="entry name" value="T2SS_GspF_dom"/>
</dbReference>
<evidence type="ECO:0000256" key="3">
    <source>
        <dbReference type="ARBA" id="ARBA00022692"/>
    </source>
</evidence>
<evidence type="ECO:0000256" key="2">
    <source>
        <dbReference type="ARBA" id="ARBA00022475"/>
    </source>
</evidence>
<reference evidence="8 9" key="1">
    <citation type="submission" date="2018-05" db="EMBL/GenBank/DDBJ databases">
        <title>Genomic Encyclopedia of Type Strains, Phase IV (KMG-V): Genome sequencing to study the core and pangenomes of soil and plant-associated prokaryotes.</title>
        <authorList>
            <person name="Whitman W."/>
        </authorList>
    </citation>
    <scope>NUCLEOTIDE SEQUENCE [LARGE SCALE GENOMIC DNA]</scope>
    <source>
        <strain evidence="8 9">SLV-132</strain>
    </source>
</reference>
<dbReference type="AlphaFoldDB" id="A0A316EZ47"/>
<feature type="transmembrane region" description="Helical" evidence="6">
    <location>
        <begin position="6"/>
        <end position="27"/>
    </location>
</feature>
<dbReference type="Proteomes" id="UP000245754">
    <property type="component" value="Unassembled WGS sequence"/>
</dbReference>
<keyword evidence="9" id="KW-1185">Reference proteome</keyword>
<dbReference type="RefSeq" id="WP_109580329.1">
    <property type="nucleotide sequence ID" value="NZ_QGGT01000001.1"/>
</dbReference>
<sequence>MNIEQIAVLVLTFVLAFGAALAAMLLLQPDAMRRRIQQASRADAGEDDVPSVLQDEWLQRLAHASKPLAKLAVPKEGWDGSVLRTRFMNAGWRSPAAIPVYFAAKTALALAFPLGVFLATGGVVSEDNPRLLPVAMLAAAIAGFYLPDLVLRRRIRQREQEIFEAFPDALDLITVCVEAGLALDAALLKVVEELSGQQRGQQNGQHHALGEELELLVLELRAGLSREKALRNLALRTDVDDVDMLVSMLVQADRFGTSIAESLRVQADTLRTRRRQRAEECAAKIAVKLLFPLIFFIFPSLMVVLLGSPALQFYRALMPFMMGQGG</sequence>
<gene>
    <name evidence="8" type="ORF">C7419_101359</name>
</gene>
<dbReference type="GO" id="GO:0005886">
    <property type="term" value="C:plasma membrane"/>
    <property type="evidence" value="ECO:0007669"/>
    <property type="project" value="UniProtKB-SubCell"/>
</dbReference>
<keyword evidence="4 6" id="KW-1133">Transmembrane helix</keyword>
<evidence type="ECO:0000313" key="8">
    <source>
        <dbReference type="EMBL" id="PWK36503.1"/>
    </source>
</evidence>
<feature type="transmembrane region" description="Helical" evidence="6">
    <location>
        <begin position="131"/>
        <end position="151"/>
    </location>
</feature>
<evidence type="ECO:0000256" key="4">
    <source>
        <dbReference type="ARBA" id="ARBA00022989"/>
    </source>
</evidence>
<accession>A0A316EZ47</accession>
<evidence type="ECO:0000256" key="6">
    <source>
        <dbReference type="SAM" id="Phobius"/>
    </source>
</evidence>
<feature type="domain" description="Type II secretion system protein GspF" evidence="7">
    <location>
        <begin position="170"/>
        <end position="306"/>
    </location>
</feature>
<evidence type="ECO:0000256" key="1">
    <source>
        <dbReference type="ARBA" id="ARBA00004651"/>
    </source>
</evidence>
<comment type="caution">
    <text evidence="8">The sequence shown here is derived from an EMBL/GenBank/DDBJ whole genome shotgun (WGS) entry which is preliminary data.</text>
</comment>
<keyword evidence="2" id="KW-1003">Cell membrane</keyword>
<protein>
    <submittedName>
        <fullName evidence="8">Tight adherence protein C</fullName>
    </submittedName>
</protein>
<evidence type="ECO:0000256" key="5">
    <source>
        <dbReference type="ARBA" id="ARBA00023136"/>
    </source>
</evidence>
<name>A0A316EZ47_9BURK</name>
<dbReference type="PANTHER" id="PTHR35007:SF2">
    <property type="entry name" value="PILUS ASSEMBLE PROTEIN"/>
    <property type="match status" value="1"/>
</dbReference>
<proteinExistence type="predicted"/>
<dbReference type="Pfam" id="PF00482">
    <property type="entry name" value="T2SSF"/>
    <property type="match status" value="1"/>
</dbReference>
<keyword evidence="3 6" id="KW-0812">Transmembrane</keyword>
<keyword evidence="5 6" id="KW-0472">Membrane</keyword>
<evidence type="ECO:0000313" key="9">
    <source>
        <dbReference type="Proteomes" id="UP000245754"/>
    </source>
</evidence>
<feature type="transmembrane region" description="Helical" evidence="6">
    <location>
        <begin position="96"/>
        <end position="119"/>
    </location>
</feature>
<evidence type="ECO:0000259" key="7">
    <source>
        <dbReference type="Pfam" id="PF00482"/>
    </source>
</evidence>
<dbReference type="PANTHER" id="PTHR35007">
    <property type="entry name" value="INTEGRAL MEMBRANE PROTEIN-RELATED"/>
    <property type="match status" value="1"/>
</dbReference>